<dbReference type="HAMAP" id="MF_00147_B">
    <property type="entry name" value="TIM_B"/>
    <property type="match status" value="1"/>
</dbReference>
<dbReference type="GO" id="GO:0006096">
    <property type="term" value="P:glycolytic process"/>
    <property type="evidence" value="ECO:0007669"/>
    <property type="project" value="UniProtKB-UniRule"/>
</dbReference>
<dbReference type="Proteomes" id="UP000029640">
    <property type="component" value="Unassembled WGS sequence"/>
</dbReference>
<dbReference type="InterPro" id="IPR020861">
    <property type="entry name" value="Triosephosphate_isomerase_AS"/>
</dbReference>
<name>A0A095XSQ1_9GAMM</name>
<feature type="active site" description="Proton acceptor" evidence="8">
    <location>
        <position position="153"/>
    </location>
</feature>
<sequence>MHGSLAANRSLLEGLVAAGLPDAVEALVCPPYAYLQQVAALCAGGALAVGAQDCSHMAEGAYTGEVSAPMLADLGCGWVILGHSERRQYHRETSPLIAAKLSAAARAGLAPIVCVGETLEQREGGEAEAVVAAQLEGALADEPRAPGLVIAYEPVWAIGTGLTASPGEAQGMHAFIRDCLADLVENAQAVRLLYGGSVKADNAAALFACPDIDGALVGGASLDAEAFTAIVCAAAED</sequence>
<dbReference type="GO" id="GO:0005829">
    <property type="term" value="C:cytosol"/>
    <property type="evidence" value="ECO:0007669"/>
    <property type="project" value="TreeGrafter"/>
</dbReference>
<comment type="subunit">
    <text evidence="8 9">Homodimer.</text>
</comment>
<dbReference type="STRING" id="1265313.HRUBRA_02669"/>
<dbReference type="eggNOG" id="COG0149">
    <property type="taxonomic scope" value="Bacteria"/>
</dbReference>
<accession>A0A095XSQ1</accession>
<organism evidence="10 11">
    <name type="scientific">Pseudohaliea rubra DSM 19751</name>
    <dbReference type="NCBI Taxonomy" id="1265313"/>
    <lineage>
        <taxon>Bacteria</taxon>
        <taxon>Pseudomonadati</taxon>
        <taxon>Pseudomonadota</taxon>
        <taxon>Gammaproteobacteria</taxon>
        <taxon>Cellvibrionales</taxon>
        <taxon>Halieaceae</taxon>
        <taxon>Pseudohaliea</taxon>
    </lineage>
</organism>
<comment type="pathway">
    <text evidence="8 9">Carbohydrate biosynthesis; gluconeogenesis.</text>
</comment>
<dbReference type="EMBL" id="AUVB01000085">
    <property type="protein sequence ID" value="KGE02691.1"/>
    <property type="molecule type" value="Genomic_DNA"/>
</dbReference>
<comment type="caution">
    <text evidence="10">The sequence shown here is derived from an EMBL/GenBank/DDBJ whole genome shotgun (WGS) entry which is preliminary data.</text>
</comment>
<evidence type="ECO:0000313" key="10">
    <source>
        <dbReference type="EMBL" id="KGE02691.1"/>
    </source>
</evidence>
<dbReference type="FunFam" id="3.20.20.70:FF:000016">
    <property type="entry name" value="Triosephosphate isomerase"/>
    <property type="match status" value="1"/>
</dbReference>
<evidence type="ECO:0000256" key="8">
    <source>
        <dbReference type="HAMAP-Rule" id="MF_00147"/>
    </source>
</evidence>
<dbReference type="PROSITE" id="PS00171">
    <property type="entry name" value="TIM_1"/>
    <property type="match status" value="1"/>
</dbReference>
<evidence type="ECO:0000256" key="3">
    <source>
        <dbReference type="ARBA" id="ARBA00007422"/>
    </source>
</evidence>
<gene>
    <name evidence="8" type="primary">tpiA</name>
    <name evidence="10" type="ORF">HRUBRA_02669</name>
</gene>
<dbReference type="NCBIfam" id="TIGR00419">
    <property type="entry name" value="tim"/>
    <property type="match status" value="1"/>
</dbReference>
<dbReference type="PROSITE" id="PS51440">
    <property type="entry name" value="TIM_2"/>
    <property type="match status" value="1"/>
</dbReference>
<dbReference type="InterPro" id="IPR022896">
    <property type="entry name" value="TrioseP_Isoase_bac/euk"/>
</dbReference>
<dbReference type="UniPathway" id="UPA00138"/>
<evidence type="ECO:0000256" key="5">
    <source>
        <dbReference type="ARBA" id="ARBA00022490"/>
    </source>
</evidence>
<keyword evidence="6 8" id="KW-0324">Glycolysis</keyword>
<evidence type="ECO:0000256" key="1">
    <source>
        <dbReference type="ARBA" id="ARBA00004680"/>
    </source>
</evidence>
<evidence type="ECO:0000256" key="7">
    <source>
        <dbReference type="ARBA" id="ARBA00023235"/>
    </source>
</evidence>
<feature type="active site" description="Electrophile" evidence="8">
    <location>
        <position position="83"/>
    </location>
</feature>
<comment type="subcellular location">
    <subcellularLocation>
        <location evidence="8 9">Cytoplasm</location>
    </subcellularLocation>
</comment>
<dbReference type="PANTHER" id="PTHR21139">
    <property type="entry name" value="TRIOSEPHOSPHATE ISOMERASE"/>
    <property type="match status" value="1"/>
</dbReference>
<feature type="binding site" evidence="8">
    <location>
        <begin position="218"/>
        <end position="219"/>
    </location>
    <ligand>
        <name>substrate</name>
    </ligand>
</feature>
<dbReference type="InterPro" id="IPR013785">
    <property type="entry name" value="Aldolase_TIM"/>
</dbReference>
<feature type="binding site" evidence="8">
    <location>
        <position position="197"/>
    </location>
    <ligand>
        <name>substrate</name>
    </ligand>
</feature>
<dbReference type="Gene3D" id="3.20.20.70">
    <property type="entry name" value="Aldolase class I"/>
    <property type="match status" value="1"/>
</dbReference>
<dbReference type="Pfam" id="PF00121">
    <property type="entry name" value="TIM"/>
    <property type="match status" value="1"/>
</dbReference>
<dbReference type="SUPFAM" id="SSF51351">
    <property type="entry name" value="Triosephosphate isomerase (TIM)"/>
    <property type="match status" value="1"/>
</dbReference>
<dbReference type="PANTHER" id="PTHR21139:SF42">
    <property type="entry name" value="TRIOSEPHOSPHATE ISOMERASE"/>
    <property type="match status" value="1"/>
</dbReference>
<evidence type="ECO:0000256" key="2">
    <source>
        <dbReference type="ARBA" id="ARBA00004939"/>
    </source>
</evidence>
<dbReference type="UniPathway" id="UPA00109">
    <property type="reaction ID" value="UER00189"/>
</dbReference>
<comment type="catalytic activity">
    <reaction evidence="8 9">
        <text>D-glyceraldehyde 3-phosphate = dihydroxyacetone phosphate</text>
        <dbReference type="Rhea" id="RHEA:18585"/>
        <dbReference type="ChEBI" id="CHEBI:57642"/>
        <dbReference type="ChEBI" id="CHEBI:59776"/>
        <dbReference type="EC" id="5.3.1.1"/>
    </reaction>
</comment>
<comment type="pathway">
    <text evidence="1 8 9">Carbohydrate degradation; glycolysis; D-glyceraldehyde 3-phosphate from glycerone phosphate: step 1/1.</text>
</comment>
<feature type="binding site" evidence="8">
    <location>
        <position position="159"/>
    </location>
    <ligand>
        <name>substrate</name>
    </ligand>
</feature>
<dbReference type="InterPro" id="IPR035990">
    <property type="entry name" value="TIM_sf"/>
</dbReference>
<comment type="caution">
    <text evidence="8">Lacks conserved residue(s) required for the propagation of feature annotation.</text>
</comment>
<dbReference type="AlphaFoldDB" id="A0A095XSQ1"/>
<keyword evidence="5 8" id="KW-0963">Cytoplasm</keyword>
<dbReference type="GO" id="GO:0046166">
    <property type="term" value="P:glyceraldehyde-3-phosphate biosynthetic process"/>
    <property type="evidence" value="ECO:0007669"/>
    <property type="project" value="TreeGrafter"/>
</dbReference>
<dbReference type="CDD" id="cd00311">
    <property type="entry name" value="TIM"/>
    <property type="match status" value="1"/>
</dbReference>
<dbReference type="InterPro" id="IPR000652">
    <property type="entry name" value="Triosephosphate_isomerase"/>
</dbReference>
<reference evidence="10 11" key="1">
    <citation type="journal article" date="2014" name="Genome Announc.">
        <title>Genome Sequence of Gammaproteobacterial Pseudohaliea rubra Type Strain DSM 19751, Isolated from Coastal Seawater of the Mediterranean Sea.</title>
        <authorList>
            <person name="Spring S."/>
            <person name="Fiebig A."/>
            <person name="Riedel T."/>
            <person name="Goker M."/>
            <person name="Klenk H.P."/>
        </authorList>
    </citation>
    <scope>NUCLEOTIDE SEQUENCE [LARGE SCALE GENOMIC DNA]</scope>
    <source>
        <strain evidence="10 11">DSM 19751</strain>
    </source>
</reference>
<dbReference type="GO" id="GO:0006094">
    <property type="term" value="P:gluconeogenesis"/>
    <property type="evidence" value="ECO:0007669"/>
    <property type="project" value="UniProtKB-UniRule"/>
</dbReference>
<protein>
    <recommendedName>
        <fullName evidence="8 9">Triosephosphate isomerase</fullName>
        <shortName evidence="8">TIM</shortName>
        <shortName evidence="8">TPI</shortName>
        <ecNumber evidence="8 9">5.3.1.1</ecNumber>
    </recommendedName>
    <alternativeName>
        <fullName evidence="8">Triose-phosphate isomerase</fullName>
    </alternativeName>
</protein>
<dbReference type="EC" id="5.3.1.1" evidence="8 9"/>
<comment type="pathway">
    <text evidence="2">Carbohydrate metabolism; erythritol degradation.</text>
</comment>
<keyword evidence="4 8" id="KW-0312">Gluconeogenesis</keyword>
<dbReference type="HOGENOM" id="CLU_024251_2_1_6"/>
<dbReference type="GO" id="GO:0019563">
    <property type="term" value="P:glycerol catabolic process"/>
    <property type="evidence" value="ECO:0007669"/>
    <property type="project" value="TreeGrafter"/>
</dbReference>
<proteinExistence type="inferred from homology"/>
<keyword evidence="7 8" id="KW-0413">Isomerase</keyword>
<evidence type="ECO:0000256" key="4">
    <source>
        <dbReference type="ARBA" id="ARBA00022432"/>
    </source>
</evidence>
<evidence type="ECO:0000256" key="6">
    <source>
        <dbReference type="ARBA" id="ARBA00023152"/>
    </source>
</evidence>
<evidence type="ECO:0000256" key="9">
    <source>
        <dbReference type="RuleBase" id="RU363013"/>
    </source>
</evidence>
<comment type="similarity">
    <text evidence="3 8 9">Belongs to the triosephosphate isomerase family.</text>
</comment>
<keyword evidence="11" id="KW-1185">Reference proteome</keyword>
<evidence type="ECO:0000313" key="11">
    <source>
        <dbReference type="Proteomes" id="UP000029640"/>
    </source>
</evidence>
<comment type="function">
    <text evidence="8">Involved in the gluconeogenesis. Catalyzes stereospecifically the conversion of dihydroxyacetone phosphate (DHAP) to D-glyceraldehyde-3-phosphate (G3P).</text>
</comment>
<dbReference type="GO" id="GO:0004807">
    <property type="term" value="F:triose-phosphate isomerase activity"/>
    <property type="evidence" value="ECO:0007669"/>
    <property type="project" value="UniProtKB-UniRule"/>
</dbReference>
<dbReference type="PATRIC" id="fig|1265313.6.peg.2628"/>